<feature type="domain" description="CAAX prenyl protease 2/Lysostaphin resistance protein A-like" evidence="3">
    <location>
        <begin position="156"/>
        <end position="251"/>
    </location>
</feature>
<feature type="transmembrane region" description="Helical" evidence="2">
    <location>
        <begin position="243"/>
        <end position="261"/>
    </location>
</feature>
<keyword evidence="2" id="KW-0812">Transmembrane</keyword>
<feature type="transmembrane region" description="Helical" evidence="2">
    <location>
        <begin position="73"/>
        <end position="95"/>
    </location>
</feature>
<keyword evidence="4" id="KW-0482">Metalloprotease</keyword>
<dbReference type="PANTHER" id="PTHR36435:SF1">
    <property type="entry name" value="CAAX AMINO TERMINAL PROTEASE FAMILY PROTEIN"/>
    <property type="match status" value="1"/>
</dbReference>
<proteinExistence type="predicted"/>
<evidence type="ECO:0000256" key="1">
    <source>
        <dbReference type="SAM" id="MobiDB-lite"/>
    </source>
</evidence>
<dbReference type="Pfam" id="PF02517">
    <property type="entry name" value="Rce1-like"/>
    <property type="match status" value="1"/>
</dbReference>
<comment type="caution">
    <text evidence="4">The sequence shown here is derived from an EMBL/GenBank/DDBJ whole genome shotgun (WGS) entry which is preliminary data.</text>
</comment>
<feature type="transmembrane region" description="Helical" evidence="2">
    <location>
        <begin position="33"/>
        <end position="53"/>
    </location>
</feature>
<feature type="transmembrane region" description="Helical" evidence="2">
    <location>
        <begin position="218"/>
        <end position="236"/>
    </location>
</feature>
<dbReference type="EMBL" id="JAATEP010000013">
    <property type="protein sequence ID" value="NJP91810.1"/>
    <property type="molecule type" value="Genomic_DNA"/>
</dbReference>
<gene>
    <name evidence="4" type="ORF">HCN51_20495</name>
</gene>
<dbReference type="RefSeq" id="WP_168011129.1">
    <property type="nucleotide sequence ID" value="NZ_JAATEP010000013.1"/>
</dbReference>
<feature type="transmembrane region" description="Helical" evidence="2">
    <location>
        <begin position="194"/>
        <end position="212"/>
    </location>
</feature>
<keyword evidence="2" id="KW-1133">Transmembrane helix</keyword>
<accession>A0ABX1B1W8</accession>
<dbReference type="InterPro" id="IPR003675">
    <property type="entry name" value="Rce1/LyrA-like_dom"/>
</dbReference>
<evidence type="ECO:0000313" key="5">
    <source>
        <dbReference type="Proteomes" id="UP000696294"/>
    </source>
</evidence>
<feature type="transmembrane region" description="Helical" evidence="2">
    <location>
        <begin position="273"/>
        <end position="296"/>
    </location>
</feature>
<keyword evidence="4" id="KW-0645">Protease</keyword>
<dbReference type="Proteomes" id="UP000696294">
    <property type="component" value="Unassembled WGS sequence"/>
</dbReference>
<feature type="region of interest" description="Disordered" evidence="1">
    <location>
        <begin position="305"/>
        <end position="326"/>
    </location>
</feature>
<evidence type="ECO:0000313" key="4">
    <source>
        <dbReference type="EMBL" id="NJP91810.1"/>
    </source>
</evidence>
<reference evidence="4 5" key="1">
    <citation type="submission" date="2020-03" db="EMBL/GenBank/DDBJ databases">
        <title>WGS of actinomycetes isolated from Thailand.</title>
        <authorList>
            <person name="Thawai C."/>
        </authorList>
    </citation>
    <scope>NUCLEOTIDE SEQUENCE [LARGE SCALE GENOMIC DNA]</scope>
    <source>
        <strain evidence="4 5">FMUSA5-5</strain>
    </source>
</reference>
<keyword evidence="5" id="KW-1185">Reference proteome</keyword>
<protein>
    <submittedName>
        <fullName evidence="4">CPBP family intramembrane metalloprotease</fullName>
    </submittedName>
</protein>
<keyword evidence="4" id="KW-0378">Hydrolase</keyword>
<keyword evidence="2" id="KW-0472">Membrane</keyword>
<organism evidence="4 5">
    <name type="scientific">Nonomuraea composti</name>
    <dbReference type="NCBI Taxonomy" id="2720023"/>
    <lineage>
        <taxon>Bacteria</taxon>
        <taxon>Bacillati</taxon>
        <taxon>Actinomycetota</taxon>
        <taxon>Actinomycetes</taxon>
        <taxon>Streptosporangiales</taxon>
        <taxon>Streptosporangiaceae</taxon>
        <taxon>Nonomuraea</taxon>
    </lineage>
</organism>
<dbReference type="GO" id="GO:0008237">
    <property type="term" value="F:metallopeptidase activity"/>
    <property type="evidence" value="ECO:0007669"/>
    <property type="project" value="UniProtKB-KW"/>
</dbReference>
<feature type="transmembrane region" description="Helical" evidence="2">
    <location>
        <begin position="116"/>
        <end position="137"/>
    </location>
</feature>
<dbReference type="InterPro" id="IPR052710">
    <property type="entry name" value="CAAX_protease"/>
</dbReference>
<evidence type="ECO:0000259" key="3">
    <source>
        <dbReference type="Pfam" id="PF02517"/>
    </source>
</evidence>
<evidence type="ECO:0000256" key="2">
    <source>
        <dbReference type="SAM" id="Phobius"/>
    </source>
</evidence>
<dbReference type="PANTHER" id="PTHR36435">
    <property type="entry name" value="SLR1288 PROTEIN"/>
    <property type="match status" value="1"/>
</dbReference>
<name>A0ABX1B1W8_9ACTN</name>
<sequence length="326" mass="34456">MHPTAERSRRPVPPDVPYHLVLAGEKRRVGRGILAIVLLYAGLFGSGLAFAWLGDEVDRRLGRAGDVTAGTGLTPVGMAVTLASVALMIPWSMLIQRGLYGVRGSSLHSVASVFRLAVFGRAVLFLVPVWAVYLAVFYTVLVPYQPGEWAAGDVLFLFAATIVLAPLQSAGEEYGFRGLLFRVAASWSRGPRTALTLGVVVSAVLFAVPHLATDVWLNVYYLGLGLSFALITWRTGGIETSSVLHAANNVLVILLVLALWADLSTGAGMDRSAGAGSAVLLVPCALLAAITAVIWYRTRRRGPSLTPPDAAASGPSTPAARVLTAE</sequence>
<feature type="transmembrane region" description="Helical" evidence="2">
    <location>
        <begin position="149"/>
        <end position="167"/>
    </location>
</feature>